<feature type="domain" description="Disease resistance N-terminal" evidence="5">
    <location>
        <begin position="5"/>
        <end position="87"/>
    </location>
</feature>
<dbReference type="InterPro" id="IPR044974">
    <property type="entry name" value="Disease_R_plants"/>
</dbReference>
<dbReference type="FunFam" id="1.10.10.10:FF:000322">
    <property type="entry name" value="Probable disease resistance protein At1g63360"/>
    <property type="match status" value="1"/>
</dbReference>
<evidence type="ECO:0000259" key="6">
    <source>
        <dbReference type="Pfam" id="PF23559"/>
    </source>
</evidence>
<dbReference type="InterPro" id="IPR041118">
    <property type="entry name" value="Rx_N"/>
</dbReference>
<evidence type="ECO:0000256" key="1">
    <source>
        <dbReference type="ARBA" id="ARBA00022737"/>
    </source>
</evidence>
<gene>
    <name evidence="8" type="ORF">FEM48_Zijuj11G0132700</name>
</gene>
<evidence type="ECO:0000313" key="9">
    <source>
        <dbReference type="Proteomes" id="UP000813462"/>
    </source>
</evidence>
<dbReference type="Gene3D" id="3.80.10.10">
    <property type="entry name" value="Ribonuclease Inhibitor"/>
    <property type="match status" value="1"/>
</dbReference>
<evidence type="ECO:0008006" key="10">
    <source>
        <dbReference type="Google" id="ProtNLM"/>
    </source>
</evidence>
<evidence type="ECO:0000259" key="4">
    <source>
        <dbReference type="Pfam" id="PF00931"/>
    </source>
</evidence>
<dbReference type="InterPro" id="IPR058922">
    <property type="entry name" value="WHD_DRP"/>
</dbReference>
<name>A0A978UJ55_ZIZJJ</name>
<dbReference type="Pfam" id="PF00931">
    <property type="entry name" value="NB-ARC"/>
    <property type="match status" value="3"/>
</dbReference>
<dbReference type="InterPro" id="IPR042197">
    <property type="entry name" value="Apaf_helical"/>
</dbReference>
<feature type="domain" description="Disease resistance R13L4/SHOC-2-like LRR" evidence="7">
    <location>
        <begin position="689"/>
        <end position="791"/>
    </location>
</feature>
<feature type="domain" description="Disease resistance protein winged helix" evidence="6">
    <location>
        <begin position="338"/>
        <end position="409"/>
    </location>
</feature>
<dbReference type="InterPro" id="IPR036388">
    <property type="entry name" value="WH-like_DNA-bd_sf"/>
</dbReference>
<dbReference type="GO" id="GO:0043531">
    <property type="term" value="F:ADP binding"/>
    <property type="evidence" value="ECO:0007669"/>
    <property type="project" value="InterPro"/>
</dbReference>
<dbReference type="Gene3D" id="1.10.10.10">
    <property type="entry name" value="Winged helix-like DNA-binding domain superfamily/Winged helix DNA-binding domain"/>
    <property type="match status" value="1"/>
</dbReference>
<sequence length="1063" mass="122684">MAESAVSFLLDNLTPLLQNEVQLLWGVHGQVQYIFDELERIKAFLRVADSKEESNDYLRVWVKQVRDVAYDMEDVLDEFMLRLLYYHGHGFSSSLHKLYHFIKSLKARHRIASDMQGIKSRVESISNSHTRFNMAIPGWSSNHEIFTDIRKPVPPEVSNMNIDRKRETIKDFLQQSRYLIVLDGVWDVNDWDFIKHSLPSNNRYGSRIMVTTRNAEVASASCVEIHDKVYNLEPLSPEESWELLCKKTFQGKPCPRNLEEVCHCILNRCGGLPLAIVAISAVLATKDDANIDEWASLCHTFGPEIGENYRLDNMKRVLSLSFNDLPYYLKSCFLYLSMFPDFRKIETMRLIRLWIAEGFVIEKEGMTPEEVAEGYIKELLDRSLIQVAGTTSCGRIKSCKVHDLLREIVIQKSKDQNFGVVVKEQGMLPEKVRRLSVVKTLHNDWIIPDVEVVINYSFPLTTEDDVNRIGQTGRSLKARHRIASDMQLIKSRVNSVSKSYRRFNLDIPRDRKRETIKDFLQQSRYLIVLDDVWDVKFWDTIKLALPSSNKYGSRIIVTTRNASCVEIHDKVYNLEPLSPEESWGLLCKKTFQGKPCPSNLEEICHCILNRCGGLPLAIAAISAVLATKDQANIDEWVHDLLREIAIQKSKDQNFGVVVKEQGVTLPDKVRRLSVVKTLHNVQNKNLSRLRSLFVFNAEDSLTEFPKLFPRSLKLLKVLELRGAPIENFPEEVCKLFYLKFLGLKKTKVKHIPRSIKKLQNLETLNLKDSFVTELPVEILSLKRLRHLLVYRYDIQSYVHFDSKIGVNAPDGIDDGWDVFSLERFTERDTSPQPYPEMRSYRRSPLWKNIKAQYRIALQLQIINARIRDIHAAHKRLRPSFNEALRGSCFDTSGKTWHDRREDALFLVDNDAISIDKPTGQFVEWLINGGSECEKRRYLIVFDDLWNIYEWEAVKYALLNSKNGSKVMITTRKDDVASNSCMNFKGKVYNLKPLSQDKSWELFCRKAFAGNSCPPYLFKICKDILRKCEGLPLAVVALSGVLATKDTHRIDEWDMISRSLGVEI</sequence>
<dbReference type="Proteomes" id="UP000813462">
    <property type="component" value="Unassembled WGS sequence"/>
</dbReference>
<organism evidence="8 9">
    <name type="scientific">Ziziphus jujuba var. spinosa</name>
    <dbReference type="NCBI Taxonomy" id="714518"/>
    <lineage>
        <taxon>Eukaryota</taxon>
        <taxon>Viridiplantae</taxon>
        <taxon>Streptophyta</taxon>
        <taxon>Embryophyta</taxon>
        <taxon>Tracheophyta</taxon>
        <taxon>Spermatophyta</taxon>
        <taxon>Magnoliopsida</taxon>
        <taxon>eudicotyledons</taxon>
        <taxon>Gunneridae</taxon>
        <taxon>Pentapetalae</taxon>
        <taxon>rosids</taxon>
        <taxon>fabids</taxon>
        <taxon>Rosales</taxon>
        <taxon>Rhamnaceae</taxon>
        <taxon>Paliureae</taxon>
        <taxon>Ziziphus</taxon>
    </lineage>
</organism>
<dbReference type="InterPro" id="IPR038005">
    <property type="entry name" value="RX-like_CC"/>
</dbReference>
<dbReference type="PANTHER" id="PTHR23155:SF1205">
    <property type="entry name" value="DISEASE RESISTANCE PROTEIN RPM1"/>
    <property type="match status" value="1"/>
</dbReference>
<feature type="domain" description="NB-ARC" evidence="4">
    <location>
        <begin position="487"/>
        <end position="594"/>
    </location>
</feature>
<comment type="caution">
    <text evidence="8">The sequence shown here is derived from an EMBL/GenBank/DDBJ whole genome shotgun (WGS) entry which is preliminary data.</text>
</comment>
<dbReference type="Pfam" id="PF23559">
    <property type="entry name" value="WHD_DRP"/>
    <property type="match status" value="1"/>
</dbReference>
<dbReference type="CDD" id="cd14798">
    <property type="entry name" value="RX-CC_like"/>
    <property type="match status" value="1"/>
</dbReference>
<dbReference type="Gene3D" id="1.20.5.4130">
    <property type="match status" value="1"/>
</dbReference>
<evidence type="ECO:0000259" key="5">
    <source>
        <dbReference type="Pfam" id="PF18052"/>
    </source>
</evidence>
<dbReference type="AlphaFoldDB" id="A0A978UJ55"/>
<evidence type="ECO:0000313" key="8">
    <source>
        <dbReference type="EMBL" id="KAH7514836.1"/>
    </source>
</evidence>
<dbReference type="GO" id="GO:0098542">
    <property type="term" value="P:defense response to other organism"/>
    <property type="evidence" value="ECO:0007669"/>
    <property type="project" value="TreeGrafter"/>
</dbReference>
<proteinExistence type="predicted"/>
<protein>
    <recommendedName>
        <fullName evidence="10">Disease resistance protein RPM1-like</fullName>
    </recommendedName>
</protein>
<dbReference type="InterPro" id="IPR027417">
    <property type="entry name" value="P-loop_NTPase"/>
</dbReference>
<dbReference type="Pfam" id="PF18052">
    <property type="entry name" value="Rx_N"/>
    <property type="match status" value="1"/>
</dbReference>
<dbReference type="SUPFAM" id="SSF52058">
    <property type="entry name" value="L domain-like"/>
    <property type="match status" value="1"/>
</dbReference>
<dbReference type="InterPro" id="IPR032675">
    <property type="entry name" value="LRR_dom_sf"/>
</dbReference>
<dbReference type="InterPro" id="IPR002182">
    <property type="entry name" value="NB-ARC"/>
</dbReference>
<feature type="domain" description="NB-ARC" evidence="4">
    <location>
        <begin position="934"/>
        <end position="1011"/>
    </location>
</feature>
<evidence type="ECO:0000256" key="3">
    <source>
        <dbReference type="ARBA" id="ARBA00022821"/>
    </source>
</evidence>
<keyword evidence="2" id="KW-0547">Nucleotide-binding</keyword>
<dbReference type="InterPro" id="IPR055414">
    <property type="entry name" value="LRR_R13L4/SHOC2-like"/>
</dbReference>
<evidence type="ECO:0000256" key="2">
    <source>
        <dbReference type="ARBA" id="ARBA00022741"/>
    </source>
</evidence>
<dbReference type="Gene3D" id="3.40.50.300">
    <property type="entry name" value="P-loop containing nucleotide triphosphate hydrolases"/>
    <property type="match status" value="2"/>
</dbReference>
<reference evidence="8" key="1">
    <citation type="journal article" date="2021" name="Front. Plant Sci.">
        <title>Chromosome-Scale Genome Assembly for Chinese Sour Jujube and Insights Into Its Genome Evolution and Domestication Signature.</title>
        <authorList>
            <person name="Shen L.-Y."/>
            <person name="Luo H."/>
            <person name="Wang X.-L."/>
            <person name="Wang X.-M."/>
            <person name="Qiu X.-J."/>
            <person name="Liu H."/>
            <person name="Zhou S.-S."/>
            <person name="Jia K.-H."/>
            <person name="Nie S."/>
            <person name="Bao Y.-T."/>
            <person name="Zhang R.-G."/>
            <person name="Yun Q.-Z."/>
            <person name="Chai Y.-H."/>
            <person name="Lu J.-Y."/>
            <person name="Li Y."/>
            <person name="Zhao S.-W."/>
            <person name="Mao J.-F."/>
            <person name="Jia S.-G."/>
            <person name="Mao Y.-M."/>
        </authorList>
    </citation>
    <scope>NUCLEOTIDE SEQUENCE</scope>
    <source>
        <strain evidence="8">AT0</strain>
        <tissue evidence="8">Leaf</tissue>
    </source>
</reference>
<dbReference type="Pfam" id="PF23598">
    <property type="entry name" value="LRR_14"/>
    <property type="match status" value="1"/>
</dbReference>
<dbReference type="EMBL" id="JAEACU010000011">
    <property type="protein sequence ID" value="KAH7514836.1"/>
    <property type="molecule type" value="Genomic_DNA"/>
</dbReference>
<feature type="domain" description="NB-ARC" evidence="4">
    <location>
        <begin position="141"/>
        <end position="252"/>
    </location>
</feature>
<keyword evidence="3" id="KW-0611">Plant defense</keyword>
<accession>A0A978UJ55</accession>
<dbReference type="Gene3D" id="1.10.8.430">
    <property type="entry name" value="Helical domain of apoptotic protease-activating factors"/>
    <property type="match status" value="3"/>
</dbReference>
<keyword evidence="1" id="KW-0677">Repeat</keyword>
<dbReference type="PRINTS" id="PR00364">
    <property type="entry name" value="DISEASERSIST"/>
</dbReference>
<evidence type="ECO:0000259" key="7">
    <source>
        <dbReference type="Pfam" id="PF23598"/>
    </source>
</evidence>
<dbReference type="SUPFAM" id="SSF52540">
    <property type="entry name" value="P-loop containing nucleoside triphosphate hydrolases"/>
    <property type="match status" value="3"/>
</dbReference>
<dbReference type="PANTHER" id="PTHR23155">
    <property type="entry name" value="DISEASE RESISTANCE PROTEIN RP"/>
    <property type="match status" value="1"/>
</dbReference>